<dbReference type="PATRIC" id="fig|1348334.3.peg.536"/>
<comment type="similarity">
    <text evidence="3">In the N-terminal section; belongs to the zinc metallo-hydrolase group 3 family.</text>
</comment>
<dbReference type="GO" id="GO:0010181">
    <property type="term" value="F:FMN binding"/>
    <property type="evidence" value="ECO:0007669"/>
    <property type="project" value="InterPro"/>
</dbReference>
<keyword evidence="6" id="KW-0560">Oxidoreductase</keyword>
<dbReference type="SUPFAM" id="SSF52218">
    <property type="entry name" value="Flavoproteins"/>
    <property type="match status" value="1"/>
</dbReference>
<name>U7QQ72_9CYAN</name>
<dbReference type="InterPro" id="IPR001226">
    <property type="entry name" value="Flavodoxin_CS"/>
</dbReference>
<dbReference type="SUPFAM" id="SSF50475">
    <property type="entry name" value="FMN-binding split barrel"/>
    <property type="match status" value="1"/>
</dbReference>
<keyword evidence="5" id="KW-0249">Electron transport</keyword>
<dbReference type="GO" id="GO:0009055">
    <property type="term" value="F:electron transfer activity"/>
    <property type="evidence" value="ECO:0007669"/>
    <property type="project" value="InterPro"/>
</dbReference>
<evidence type="ECO:0000256" key="5">
    <source>
        <dbReference type="ARBA" id="ARBA00022982"/>
    </source>
</evidence>
<dbReference type="InterPro" id="IPR012349">
    <property type="entry name" value="Split_barrel_FMN-bd"/>
</dbReference>
<dbReference type="Gene3D" id="3.60.15.10">
    <property type="entry name" value="Ribonuclease Z/Hydroxyacylglutathione hydrolase-like"/>
    <property type="match status" value="1"/>
</dbReference>
<organism evidence="9 10">
    <name type="scientific">Lyngbya aestuarii BL J</name>
    <dbReference type="NCBI Taxonomy" id="1348334"/>
    <lineage>
        <taxon>Bacteria</taxon>
        <taxon>Bacillati</taxon>
        <taxon>Cyanobacteriota</taxon>
        <taxon>Cyanophyceae</taxon>
        <taxon>Oscillatoriophycideae</taxon>
        <taxon>Oscillatoriales</taxon>
        <taxon>Microcoleaceae</taxon>
        <taxon>Lyngbya</taxon>
    </lineage>
</organism>
<dbReference type="RefSeq" id="WP_023064279.1">
    <property type="nucleotide sequence ID" value="NZ_AUZM01000003.1"/>
</dbReference>
<evidence type="ECO:0000256" key="7">
    <source>
        <dbReference type="ARBA" id="ARBA00025633"/>
    </source>
</evidence>
<dbReference type="InterPro" id="IPR029039">
    <property type="entry name" value="Flavoprotein-like_sf"/>
</dbReference>
<comment type="similarity">
    <text evidence="2">In the C-terminal section; belongs to the flavodoxin reductase family.</text>
</comment>
<dbReference type="Pfam" id="PF01613">
    <property type="entry name" value="Flavin_Reduct"/>
    <property type="match status" value="1"/>
</dbReference>
<keyword evidence="4" id="KW-0813">Transport</keyword>
<comment type="caution">
    <text evidence="9">The sequence shown here is derived from an EMBL/GenBank/DDBJ whole genome shotgun (WGS) entry which is preliminary data.</text>
</comment>
<evidence type="ECO:0000256" key="4">
    <source>
        <dbReference type="ARBA" id="ARBA00022448"/>
    </source>
</evidence>
<dbReference type="PROSITE" id="PS00201">
    <property type="entry name" value="FLAVODOXIN"/>
    <property type="match status" value="1"/>
</dbReference>
<dbReference type="PANTHER" id="PTHR32145">
    <property type="entry name" value="DIFLAVIN FLAVOPROTEIN A 2-RELATED"/>
    <property type="match status" value="1"/>
</dbReference>
<dbReference type="Proteomes" id="UP000017127">
    <property type="component" value="Unassembled WGS sequence"/>
</dbReference>
<dbReference type="EMBL" id="AUZM01000003">
    <property type="protein sequence ID" value="ERT09397.1"/>
    <property type="molecule type" value="Genomic_DNA"/>
</dbReference>
<dbReference type="Pfam" id="PF00258">
    <property type="entry name" value="Flavodoxin_1"/>
    <property type="match status" value="1"/>
</dbReference>
<evidence type="ECO:0000256" key="1">
    <source>
        <dbReference type="ARBA" id="ARBA00001962"/>
    </source>
</evidence>
<evidence type="ECO:0000259" key="8">
    <source>
        <dbReference type="PROSITE" id="PS50902"/>
    </source>
</evidence>
<dbReference type="AlphaFoldDB" id="U7QQ72"/>
<sequence length="577" mass="63814">MTATLVKARDVQTLLIAEDTKVLRSRTWDRLKFEVEYSLKKGTSANSYLIQAEQTAIIDPPGESFTRNYIEALQMRLNWSKLNYIILGHFNANRGATIKALLTLAPQVTFVCSNPAALALKEYLSDYDNINLLVVKGEETLDLGNGHQLQFIAVPTPRWPDGLLTYDPKTQVLYTDKFFGAHVCGDQIFDEGWSIYSEDRRFYYDCLHAAQARQVLSTLDKIADLPQIKFYATGHGPLVRYGMSELTHLYREWSNRQKTQDFNVALLYASAYGNTATIAQAIAKGLTKAGIAVESINCEYTKASEIQAAIEKCDGFIIGSPTLGGHAPTQIQTALGIILNTASTNKLAGVFGSFGWSGEAIDILESKLKDAGYKFGFEPIRVKFKPTDVTLQTCKEAAIDFAQTLRRTQKLRSARSSVTDSGADRTAQAVGRLVGSLCVMSCRREDVQSAMLASWVSQATFNPPGLTISVAKDRALESLTHSGDQFVLNILEEGKQLRKHFMKRFAPGEDRFAGLDIGEASNGCVVVKDALAYLECEVKQRMECGDHWLIYATVTNGQVLSSEGVTAVHYRKIGTHY</sequence>
<evidence type="ECO:0000313" key="9">
    <source>
        <dbReference type="EMBL" id="ERT09397.1"/>
    </source>
</evidence>
<dbReference type="InterPro" id="IPR036866">
    <property type="entry name" value="RibonucZ/Hydroxyglut_hydro"/>
</dbReference>
<proteinExistence type="inferred from homology"/>
<keyword evidence="10" id="KW-1185">Reference proteome</keyword>
<comment type="function">
    <text evidence="7">Mediates electron transfer from NADH to oxygen, reducing it to water. This modular protein has 3 redox cofactors, in other organisms the same activity requires 2 or 3 proteins.</text>
</comment>
<dbReference type="InterPro" id="IPR051285">
    <property type="entry name" value="NADH_oxidoreductase_modular"/>
</dbReference>
<dbReference type="Pfam" id="PF19583">
    <property type="entry name" value="ODP"/>
    <property type="match status" value="1"/>
</dbReference>
<feature type="domain" description="Flavodoxin-like" evidence="8">
    <location>
        <begin position="264"/>
        <end position="402"/>
    </location>
</feature>
<accession>U7QQ72</accession>
<evidence type="ECO:0000256" key="3">
    <source>
        <dbReference type="ARBA" id="ARBA00007121"/>
    </source>
</evidence>
<dbReference type="Gene3D" id="2.30.110.10">
    <property type="entry name" value="Electron Transport, Fmn-binding Protein, Chain A"/>
    <property type="match status" value="1"/>
</dbReference>
<comment type="cofactor">
    <cofactor evidence="1">
        <name>Fe cation</name>
        <dbReference type="ChEBI" id="CHEBI:24875"/>
    </cofactor>
</comment>
<dbReference type="InterPro" id="IPR045761">
    <property type="entry name" value="ODP_dom"/>
</dbReference>
<dbReference type="InterPro" id="IPR008254">
    <property type="entry name" value="Flavodoxin/NO_synth"/>
</dbReference>
<evidence type="ECO:0000313" key="10">
    <source>
        <dbReference type="Proteomes" id="UP000017127"/>
    </source>
</evidence>
<dbReference type="CDD" id="cd07709">
    <property type="entry name" value="flavodiiron_proteins_MBL-fold"/>
    <property type="match status" value="1"/>
</dbReference>
<dbReference type="SUPFAM" id="SSF56281">
    <property type="entry name" value="Metallo-hydrolase/oxidoreductase"/>
    <property type="match status" value="1"/>
</dbReference>
<dbReference type="OrthoDB" id="9807946at2"/>
<evidence type="ECO:0000256" key="2">
    <source>
        <dbReference type="ARBA" id="ARBA00006098"/>
    </source>
</evidence>
<dbReference type="InterPro" id="IPR001279">
    <property type="entry name" value="Metallo-B-lactamas"/>
</dbReference>
<dbReference type="GO" id="GO:0016646">
    <property type="term" value="F:oxidoreductase activity, acting on the CH-NH group of donors, NAD or NADP as acceptor"/>
    <property type="evidence" value="ECO:0007669"/>
    <property type="project" value="UniProtKB-ARBA"/>
</dbReference>
<dbReference type="PANTHER" id="PTHR32145:SF32">
    <property type="entry name" value="DIFLAVIN FLAVOPROTEIN A 4-RELATED"/>
    <property type="match status" value="1"/>
</dbReference>
<dbReference type="InterPro" id="IPR002563">
    <property type="entry name" value="Flavin_Rdtase-like_dom"/>
</dbReference>
<dbReference type="SMART" id="SM00849">
    <property type="entry name" value="Lactamase_B"/>
    <property type="match status" value="1"/>
</dbReference>
<gene>
    <name evidence="9" type="ORF">M595_0547</name>
</gene>
<protein>
    <submittedName>
        <fullName evidence="9">Putative diflavin flavoprotein A 5</fullName>
    </submittedName>
</protein>
<dbReference type="SMART" id="SM00903">
    <property type="entry name" value="Flavin_Reduct"/>
    <property type="match status" value="1"/>
</dbReference>
<dbReference type="Gene3D" id="3.40.50.360">
    <property type="match status" value="1"/>
</dbReference>
<reference evidence="9 10" key="1">
    <citation type="journal article" date="2013" name="Front. Microbiol.">
        <title>Comparative genomic analyses of the cyanobacterium, Lyngbya aestuarii BL J, a powerful hydrogen producer.</title>
        <authorList>
            <person name="Kothari A."/>
            <person name="Vaughn M."/>
            <person name="Garcia-Pichel F."/>
        </authorList>
    </citation>
    <scope>NUCLEOTIDE SEQUENCE [LARGE SCALE GENOMIC DNA]</scope>
    <source>
        <strain evidence="9 10">BL J</strain>
    </source>
</reference>
<evidence type="ECO:0000256" key="6">
    <source>
        <dbReference type="ARBA" id="ARBA00023002"/>
    </source>
</evidence>
<dbReference type="PROSITE" id="PS50902">
    <property type="entry name" value="FLAVODOXIN_LIKE"/>
    <property type="match status" value="1"/>
</dbReference>